<dbReference type="SUPFAM" id="SSF53067">
    <property type="entry name" value="Actin-like ATPase domain"/>
    <property type="match status" value="2"/>
</dbReference>
<evidence type="ECO:0000259" key="11">
    <source>
        <dbReference type="Pfam" id="PF03727"/>
    </source>
</evidence>
<evidence type="ECO:0000256" key="4">
    <source>
        <dbReference type="ARBA" id="ARBA00022679"/>
    </source>
</evidence>
<dbReference type="InterPro" id="IPR022672">
    <property type="entry name" value="Hexokinase_N"/>
</dbReference>
<dbReference type="Pfam" id="PF03727">
    <property type="entry name" value="Hexokinase_2"/>
    <property type="match status" value="1"/>
</dbReference>
<dbReference type="GO" id="GO:0004340">
    <property type="term" value="F:glucokinase activity"/>
    <property type="evidence" value="ECO:0007669"/>
    <property type="project" value="TreeGrafter"/>
</dbReference>
<comment type="caution">
    <text evidence="12">The sequence shown here is derived from an EMBL/GenBank/DDBJ whole genome shotgun (WGS) entry which is preliminary data.</text>
</comment>
<gene>
    <name evidence="12" type="ORF">UY16_C0015G0017</name>
</gene>
<comment type="pathway">
    <text evidence="1">Carbohydrate degradation.</text>
</comment>
<evidence type="ECO:0000313" key="13">
    <source>
        <dbReference type="Proteomes" id="UP000034739"/>
    </source>
</evidence>
<sequence length="357" mass="40132">MKFTDLQKLTDNFTKEFLDAKSGKKTSLPFIPHQLSLTPKVKKGEIFQVLRIGGSIYQNALVKRINGRIAIVKSMQKPLPLFTTEEVFLNFIARQLDKNITHLALNFAYPMQPISRDGYLDGKLLFGTKEHTFEGLPGKPIGEAIERYILDKQKRQIHVAIANDTVCLLLSGLTQFNRNQLAAGIIGTGMNFAIFLDEKTTVNLESAGFDKFPQSPEGKLIDKASARPGKALFEKEVSGGYLYQHFNIRLHKEGLDFPEIKSTKEMDEVAFRNIPLVSLLAREVSEHSSSLIACQIAGITRFYNRDCTFVIEGSLFWKGYRYKENVGILVRQLVPEHQVSFVFIEESGVLGAAKLIS</sequence>
<comment type="pathway">
    <text evidence="2">Carbohydrate metabolism.</text>
</comment>
<dbReference type="AlphaFoldDB" id="A0A0G1U1N9"/>
<evidence type="ECO:0000256" key="9">
    <source>
        <dbReference type="ARBA" id="ARBA00047905"/>
    </source>
</evidence>
<dbReference type="EMBL" id="LCOY01000015">
    <property type="protein sequence ID" value="KKU87979.1"/>
    <property type="molecule type" value="Genomic_DNA"/>
</dbReference>
<comment type="catalytic activity">
    <reaction evidence="9">
        <text>D-fructose + ATP = D-fructose 6-phosphate + ADP + H(+)</text>
        <dbReference type="Rhea" id="RHEA:16125"/>
        <dbReference type="ChEBI" id="CHEBI:15378"/>
        <dbReference type="ChEBI" id="CHEBI:30616"/>
        <dbReference type="ChEBI" id="CHEBI:37721"/>
        <dbReference type="ChEBI" id="CHEBI:61527"/>
        <dbReference type="ChEBI" id="CHEBI:456216"/>
        <dbReference type="EC" id="2.7.1.1"/>
    </reaction>
    <physiologicalReaction direction="left-to-right" evidence="9">
        <dbReference type="Rhea" id="RHEA:16126"/>
    </physiologicalReaction>
</comment>
<accession>A0A0G1U1N9</accession>
<dbReference type="PANTHER" id="PTHR19443">
    <property type="entry name" value="HEXOKINASE"/>
    <property type="match status" value="1"/>
</dbReference>
<dbReference type="GO" id="GO:0006096">
    <property type="term" value="P:glycolytic process"/>
    <property type="evidence" value="ECO:0007669"/>
    <property type="project" value="UniProtKB-KW"/>
</dbReference>
<protein>
    <submittedName>
        <fullName evidence="12">Uncharacterized protein</fullName>
    </submittedName>
</protein>
<dbReference type="InterPro" id="IPR001312">
    <property type="entry name" value="Hexokinase"/>
</dbReference>
<dbReference type="Pfam" id="PF00349">
    <property type="entry name" value="Hexokinase_1"/>
    <property type="match status" value="1"/>
</dbReference>
<evidence type="ECO:0000256" key="5">
    <source>
        <dbReference type="ARBA" id="ARBA00022741"/>
    </source>
</evidence>
<dbReference type="GO" id="GO:0005524">
    <property type="term" value="F:ATP binding"/>
    <property type="evidence" value="ECO:0007669"/>
    <property type="project" value="UniProtKB-KW"/>
</dbReference>
<comment type="similarity">
    <text evidence="3">Belongs to the hexokinase family.</text>
</comment>
<evidence type="ECO:0000256" key="1">
    <source>
        <dbReference type="ARBA" id="ARBA00004921"/>
    </source>
</evidence>
<keyword evidence="7" id="KW-0067">ATP-binding</keyword>
<dbReference type="CDD" id="cd24000">
    <property type="entry name" value="ASKHA_NBD_HK"/>
    <property type="match status" value="1"/>
</dbReference>
<dbReference type="GO" id="GO:0005536">
    <property type="term" value="F:D-glucose binding"/>
    <property type="evidence" value="ECO:0007669"/>
    <property type="project" value="InterPro"/>
</dbReference>
<keyword evidence="4" id="KW-0808">Transferase</keyword>
<reference evidence="12 13" key="1">
    <citation type="journal article" date="2015" name="Nature">
        <title>rRNA introns, odd ribosomes, and small enigmatic genomes across a large radiation of phyla.</title>
        <authorList>
            <person name="Brown C.T."/>
            <person name="Hug L.A."/>
            <person name="Thomas B.C."/>
            <person name="Sharon I."/>
            <person name="Castelle C.J."/>
            <person name="Singh A."/>
            <person name="Wilkins M.J."/>
            <person name="Williams K.H."/>
            <person name="Banfield J.F."/>
        </authorList>
    </citation>
    <scope>NUCLEOTIDE SEQUENCE [LARGE SCALE GENOMIC DNA]</scope>
</reference>
<dbReference type="GO" id="GO:0006006">
    <property type="term" value="P:glucose metabolic process"/>
    <property type="evidence" value="ECO:0007669"/>
    <property type="project" value="TreeGrafter"/>
</dbReference>
<dbReference type="GO" id="GO:0008865">
    <property type="term" value="F:fructokinase activity"/>
    <property type="evidence" value="ECO:0007669"/>
    <property type="project" value="TreeGrafter"/>
</dbReference>
<organism evidence="12 13">
    <name type="scientific">Candidatus Gottesmanbacteria bacterium GW2011_GWA2_47_9</name>
    <dbReference type="NCBI Taxonomy" id="1618445"/>
    <lineage>
        <taxon>Bacteria</taxon>
        <taxon>Candidatus Gottesmaniibacteriota</taxon>
    </lineage>
</organism>
<keyword evidence="8" id="KW-0324">Glycolysis</keyword>
<dbReference type="PANTHER" id="PTHR19443:SF16">
    <property type="entry name" value="HEXOKINASE TYPE 1-RELATED"/>
    <property type="match status" value="1"/>
</dbReference>
<dbReference type="InterPro" id="IPR022673">
    <property type="entry name" value="Hexokinase_C"/>
</dbReference>
<evidence type="ECO:0000256" key="2">
    <source>
        <dbReference type="ARBA" id="ARBA00005007"/>
    </source>
</evidence>
<proteinExistence type="inferred from homology"/>
<evidence type="ECO:0000256" key="3">
    <source>
        <dbReference type="ARBA" id="ARBA00009225"/>
    </source>
</evidence>
<keyword evidence="5" id="KW-0547">Nucleotide-binding</keyword>
<name>A0A0G1U1N9_9BACT</name>
<feature type="domain" description="Hexokinase N-terminal" evidence="10">
    <location>
        <begin position="5"/>
        <end position="172"/>
    </location>
</feature>
<evidence type="ECO:0000259" key="10">
    <source>
        <dbReference type="Pfam" id="PF00349"/>
    </source>
</evidence>
<dbReference type="GO" id="GO:0001678">
    <property type="term" value="P:intracellular glucose homeostasis"/>
    <property type="evidence" value="ECO:0007669"/>
    <property type="project" value="InterPro"/>
</dbReference>
<feature type="domain" description="Hexokinase C-terminal" evidence="11">
    <location>
        <begin position="272"/>
        <end position="353"/>
    </location>
</feature>
<dbReference type="InterPro" id="IPR043129">
    <property type="entry name" value="ATPase_NBD"/>
</dbReference>
<dbReference type="Proteomes" id="UP000034739">
    <property type="component" value="Unassembled WGS sequence"/>
</dbReference>
<evidence type="ECO:0000313" key="12">
    <source>
        <dbReference type="EMBL" id="KKU87979.1"/>
    </source>
</evidence>
<evidence type="ECO:0000256" key="7">
    <source>
        <dbReference type="ARBA" id="ARBA00022840"/>
    </source>
</evidence>
<evidence type="ECO:0000256" key="8">
    <source>
        <dbReference type="ARBA" id="ARBA00023152"/>
    </source>
</evidence>
<keyword evidence="6" id="KW-0418">Kinase</keyword>
<evidence type="ECO:0000256" key="6">
    <source>
        <dbReference type="ARBA" id="ARBA00022777"/>
    </source>
</evidence>
<dbReference type="Gene3D" id="3.40.367.20">
    <property type="match status" value="2"/>
</dbReference>